<dbReference type="Proteomes" id="UP000000560">
    <property type="component" value="Chromosome VII"/>
</dbReference>
<reference evidence="3" key="2">
    <citation type="journal article" date="2009" name="Fungal Genet. Biol.">
        <title>The 2008 update of the Aspergillus nidulans genome annotation: a community effort.</title>
        <authorList>
            <person name="Wortman J.R."/>
            <person name="Gilsenan J.M."/>
            <person name="Joardar V."/>
            <person name="Deegan J."/>
            <person name="Clutterbuck J."/>
            <person name="Andersen M.R."/>
            <person name="Archer D."/>
            <person name="Bencina M."/>
            <person name="Braus G."/>
            <person name="Coutinho P."/>
            <person name="von Dohren H."/>
            <person name="Doonan J."/>
            <person name="Driessen A.J."/>
            <person name="Durek P."/>
            <person name="Espeso E."/>
            <person name="Fekete E."/>
            <person name="Flipphi M."/>
            <person name="Estrada C.G."/>
            <person name="Geysens S."/>
            <person name="Goldman G."/>
            <person name="de Groot P.W."/>
            <person name="Hansen K."/>
            <person name="Harris S.D."/>
            <person name="Heinekamp T."/>
            <person name="Helmstaedt K."/>
            <person name="Henrissat B."/>
            <person name="Hofmann G."/>
            <person name="Homan T."/>
            <person name="Horio T."/>
            <person name="Horiuchi H."/>
            <person name="James S."/>
            <person name="Jones M."/>
            <person name="Karaffa L."/>
            <person name="Karanyi Z."/>
            <person name="Kato M."/>
            <person name="Keller N."/>
            <person name="Kelly D.E."/>
            <person name="Kiel J.A."/>
            <person name="Kim J.M."/>
            <person name="van der Klei I.J."/>
            <person name="Klis F.M."/>
            <person name="Kovalchuk A."/>
            <person name="Krasevec N."/>
            <person name="Kubicek C.P."/>
            <person name="Liu B."/>
            <person name="Maccabe A."/>
            <person name="Meyer V."/>
            <person name="Mirabito P."/>
            <person name="Miskei M."/>
            <person name="Mos M."/>
            <person name="Mullins J."/>
            <person name="Nelson D.R."/>
            <person name="Nielsen J."/>
            <person name="Oakley B.R."/>
            <person name="Osmani S.A."/>
            <person name="Pakula T."/>
            <person name="Paszewski A."/>
            <person name="Paulsen I."/>
            <person name="Pilsyk S."/>
            <person name="Pocsi I."/>
            <person name="Punt P.J."/>
            <person name="Ram A.F."/>
            <person name="Ren Q."/>
            <person name="Robellet X."/>
            <person name="Robson G."/>
            <person name="Seiboth B."/>
            <person name="van Solingen P."/>
            <person name="Specht T."/>
            <person name="Sun J."/>
            <person name="Taheri-Talesh N."/>
            <person name="Takeshita N."/>
            <person name="Ussery D."/>
            <person name="vanKuyk P.A."/>
            <person name="Visser H."/>
            <person name="van de Vondervoort P.J."/>
            <person name="de Vries R.P."/>
            <person name="Walton J."/>
            <person name="Xiang X."/>
            <person name="Xiong Y."/>
            <person name="Zeng A.P."/>
            <person name="Brandt B.W."/>
            <person name="Cornell M.J."/>
            <person name="van den Hondel C.A."/>
            <person name="Visser J."/>
            <person name="Oliver S.G."/>
            <person name="Turner G."/>
        </authorList>
    </citation>
    <scope>GENOME REANNOTATION</scope>
    <source>
        <strain evidence="3">FGSC A4 / ATCC 38163 / CBS 112.46 / NRRL 194 / M139</strain>
    </source>
</reference>
<dbReference type="KEGG" id="ani:ANIA_01958"/>
<dbReference type="HOGENOM" id="CLU_2026708_0_0_1"/>
<keyword evidence="3" id="KW-1185">Reference proteome</keyword>
<reference evidence="3" key="1">
    <citation type="journal article" date="2005" name="Nature">
        <title>Sequencing of Aspergillus nidulans and comparative analysis with A. fumigatus and A. oryzae.</title>
        <authorList>
            <person name="Galagan J.E."/>
            <person name="Calvo S.E."/>
            <person name="Cuomo C."/>
            <person name="Ma L.J."/>
            <person name="Wortman J.R."/>
            <person name="Batzoglou S."/>
            <person name="Lee S.I."/>
            <person name="Basturkmen M."/>
            <person name="Spevak C.C."/>
            <person name="Clutterbuck J."/>
            <person name="Kapitonov V."/>
            <person name="Jurka J."/>
            <person name="Scazzocchio C."/>
            <person name="Farman M."/>
            <person name="Butler J."/>
            <person name="Purcell S."/>
            <person name="Harris S."/>
            <person name="Braus G.H."/>
            <person name="Draht O."/>
            <person name="Busch S."/>
            <person name="D'Enfert C."/>
            <person name="Bouchier C."/>
            <person name="Goldman G.H."/>
            <person name="Bell-Pedersen D."/>
            <person name="Griffiths-Jones S."/>
            <person name="Doonan J.H."/>
            <person name="Yu J."/>
            <person name="Vienken K."/>
            <person name="Pain A."/>
            <person name="Freitag M."/>
            <person name="Selker E.U."/>
            <person name="Archer D.B."/>
            <person name="Penalva M.A."/>
            <person name="Oakley B.R."/>
            <person name="Momany M."/>
            <person name="Tanaka T."/>
            <person name="Kumagai T."/>
            <person name="Asai K."/>
            <person name="Machida M."/>
            <person name="Nierman W.C."/>
            <person name="Denning D.W."/>
            <person name="Caddick M."/>
            <person name="Hynes M."/>
            <person name="Paoletti M."/>
            <person name="Fischer R."/>
            <person name="Miller B."/>
            <person name="Dyer P."/>
            <person name="Sachs M.S."/>
            <person name="Osmani S.A."/>
            <person name="Birren B.W."/>
        </authorList>
    </citation>
    <scope>NUCLEOTIDE SEQUENCE [LARGE SCALE GENOMIC DNA]</scope>
    <source>
        <strain evidence="3">FGSC A4 / ATCC 38163 / CBS 112.46 / NRRL 194 / M139</strain>
    </source>
</reference>
<gene>
    <name evidence="2" type="ORF">ANIA_01958</name>
</gene>
<dbReference type="InParanoid" id="Q5BBX2"/>
<evidence type="ECO:0000313" key="2">
    <source>
        <dbReference type="EMBL" id="CBF85896.1"/>
    </source>
</evidence>
<organism evidence="2 3">
    <name type="scientific">Emericella nidulans (strain FGSC A4 / ATCC 38163 / CBS 112.46 / NRRL 194 / M139)</name>
    <name type="common">Aspergillus nidulans</name>
    <dbReference type="NCBI Taxonomy" id="227321"/>
    <lineage>
        <taxon>Eukaryota</taxon>
        <taxon>Fungi</taxon>
        <taxon>Dikarya</taxon>
        <taxon>Ascomycota</taxon>
        <taxon>Pezizomycotina</taxon>
        <taxon>Eurotiomycetes</taxon>
        <taxon>Eurotiomycetidae</taxon>
        <taxon>Eurotiales</taxon>
        <taxon>Aspergillaceae</taxon>
        <taxon>Aspergillus</taxon>
        <taxon>Aspergillus subgen. Nidulantes</taxon>
    </lineage>
</organism>
<proteinExistence type="predicted"/>
<protein>
    <submittedName>
        <fullName evidence="2">Uncharacterized protein</fullName>
    </submittedName>
</protein>
<dbReference type="EMBL" id="BN001307">
    <property type="protein sequence ID" value="CBF85896.1"/>
    <property type="molecule type" value="Genomic_DNA"/>
</dbReference>
<dbReference type="AlphaFoldDB" id="Q5BBX2"/>
<evidence type="ECO:0000313" key="3">
    <source>
        <dbReference type="Proteomes" id="UP000000560"/>
    </source>
</evidence>
<sequence length="122" mass="13390">MVDWNAQIRAPDITHYTWSHRKLEKLEGSETLRWRPDTGLVTCIAGSIVNGHRPAVTSAFRLAQVAELKSDLILPASPPDLLGPANVRITSDLHGTKTRAPVGSSPLRLENHLSPRAQPWSA</sequence>
<dbReference type="VEuPathDB" id="FungiDB:AN1958"/>
<evidence type="ECO:0000256" key="1">
    <source>
        <dbReference type="SAM" id="MobiDB-lite"/>
    </source>
</evidence>
<accession>C8VL30</accession>
<dbReference type="GeneID" id="2875352"/>
<feature type="region of interest" description="Disordered" evidence="1">
    <location>
        <begin position="92"/>
        <end position="122"/>
    </location>
</feature>
<name>Q5BBX2_EMENI</name>
<accession>Q5BBX2</accession>
<dbReference type="RefSeq" id="XP_659562.1">
    <property type="nucleotide sequence ID" value="XM_654470.1"/>
</dbReference>